<protein>
    <submittedName>
        <fullName evidence="2">Uncharacterized protein</fullName>
    </submittedName>
</protein>
<organism evidence="2">
    <name type="scientific">Penicillium chrysogenum</name>
    <name type="common">Penicillium notatum</name>
    <dbReference type="NCBI Taxonomy" id="5076"/>
    <lineage>
        <taxon>Eukaryota</taxon>
        <taxon>Fungi</taxon>
        <taxon>Dikarya</taxon>
        <taxon>Ascomycota</taxon>
        <taxon>Pezizomycotina</taxon>
        <taxon>Eurotiomycetes</taxon>
        <taxon>Eurotiomycetidae</taxon>
        <taxon>Eurotiales</taxon>
        <taxon>Aspergillaceae</taxon>
        <taxon>Penicillium</taxon>
        <taxon>Penicillium chrysogenum species complex</taxon>
    </lineage>
</organism>
<dbReference type="Proteomes" id="UP000076449">
    <property type="component" value="Chromosome I"/>
</dbReference>
<accession>A0A167XAY5</accession>
<name>A0A167XAY5_PENCH</name>
<feature type="compositionally biased region" description="Polar residues" evidence="1">
    <location>
        <begin position="365"/>
        <end position="380"/>
    </location>
</feature>
<reference evidence="2" key="1">
    <citation type="journal article" date="2014" name="Genome Announc.">
        <title>Complete sequencing and chromosome-scale genome assembly of the industrial progenitor strain P2niaD18 from the penicillin producer Penicillium chrysogenum.</title>
        <authorList>
            <person name="Specht T."/>
            <person name="Dahlmann T.A."/>
            <person name="Zadra I."/>
            <person name="Kurnsteiner H."/>
            <person name="Kuck U."/>
        </authorList>
    </citation>
    <scope>NUCLEOTIDE SEQUENCE [LARGE SCALE GENOMIC DNA]</scope>
    <source>
        <strain evidence="2">P2niaD18</strain>
    </source>
</reference>
<proteinExistence type="predicted"/>
<dbReference type="EMBL" id="CM002798">
    <property type="protein sequence ID" value="KZN92616.1"/>
    <property type="molecule type" value="Genomic_DNA"/>
</dbReference>
<dbReference type="AlphaFoldDB" id="A0A167XAY5"/>
<sequence length="442" mass="51261">MARLLDLPAELILAIIDYLQVDTKEASLLFDRLGYDQVYSPEPPLSVSRLHSFLLANCRLNSLLQPLLYRDIFVRRNVQLKQLSRSLQNNPSLKEHIISATLPWHSSMHGTLNGISHFFWFNNLRTLTIYGFCDWDSLKFDDSLIGTSSVECLRLIACGAHEQPLTTLLSWPVALKTLYYGIDKREWRLNYLFQLKRTLWTRAAFMRALQRQKATLVELTLARSWDDEDYLRNGPHLDLSEFTSLKTLRICHTFLGVNSHTPYEAWEGLPHSLEVLEVSYDDTDRALFVWANYKYDRFVLHLINHKRTYRTHLHTVIIHSTEKVHDLETGEKRPIGLLTWPSLTREAESAGLMRSITKNLKKHTLTTGNNSPSIPQSSKRNPPLLGVNTANAIDEDVNAVTALKEIERRLRHADMRLDPDDYHVEGRGIWRWDQLLDIRGYH</sequence>
<gene>
    <name evidence="2" type="ORF">EN45_027750</name>
</gene>
<feature type="region of interest" description="Disordered" evidence="1">
    <location>
        <begin position="364"/>
        <end position="383"/>
    </location>
</feature>
<evidence type="ECO:0000256" key="1">
    <source>
        <dbReference type="SAM" id="MobiDB-lite"/>
    </source>
</evidence>
<evidence type="ECO:0000313" key="2">
    <source>
        <dbReference type="EMBL" id="KZN92616.1"/>
    </source>
</evidence>